<evidence type="ECO:0000256" key="3">
    <source>
        <dbReference type="RuleBase" id="RU361235"/>
    </source>
</evidence>
<evidence type="ECO:0000256" key="2">
    <source>
        <dbReference type="ARBA" id="ARBA00022801"/>
    </source>
</evidence>
<dbReference type="InterPro" id="IPR050309">
    <property type="entry name" value="Type-B_Carboxylest/Lipase"/>
</dbReference>
<gene>
    <name evidence="5" type="ORF">D0869_12225</name>
</gene>
<dbReference type="InterPro" id="IPR019826">
    <property type="entry name" value="Carboxylesterase_B_AS"/>
</dbReference>
<protein>
    <recommendedName>
        <fullName evidence="3">Carboxylic ester hydrolase</fullName>
        <ecNumber evidence="3">3.1.1.-</ecNumber>
    </recommendedName>
</protein>
<dbReference type="SUPFAM" id="SSF53474">
    <property type="entry name" value="alpha/beta-Hydrolases"/>
    <property type="match status" value="1"/>
</dbReference>
<comment type="similarity">
    <text evidence="1 3">Belongs to the type-B carboxylesterase/lipase family.</text>
</comment>
<dbReference type="VEuPathDB" id="FungiDB:BTJ68_11807"/>
<evidence type="ECO:0000313" key="6">
    <source>
        <dbReference type="Proteomes" id="UP000281245"/>
    </source>
</evidence>
<proteinExistence type="inferred from homology"/>
<keyword evidence="3" id="KW-0732">Signal</keyword>
<reference evidence="5 6" key="1">
    <citation type="journal article" date="2018" name="BMC Genomics">
        <title>Genomic evidence for intraspecific hybridization in a clonal and extremely halotolerant yeast.</title>
        <authorList>
            <person name="Gostincar C."/>
            <person name="Stajich J.E."/>
            <person name="Zupancic J."/>
            <person name="Zalar P."/>
            <person name="Gunde-Cimerman N."/>
        </authorList>
    </citation>
    <scope>NUCLEOTIDE SEQUENCE [LARGE SCALE GENOMIC DNA]</scope>
    <source>
        <strain evidence="5 6">EXF-6656</strain>
    </source>
</reference>
<dbReference type="EC" id="3.1.1.-" evidence="3"/>
<dbReference type="AlphaFoldDB" id="A0A3M6W8A4"/>
<dbReference type="PANTHER" id="PTHR11559">
    <property type="entry name" value="CARBOXYLESTERASE"/>
    <property type="match status" value="1"/>
</dbReference>
<dbReference type="InterPro" id="IPR002018">
    <property type="entry name" value="CarbesteraseB"/>
</dbReference>
<dbReference type="GO" id="GO:0016787">
    <property type="term" value="F:hydrolase activity"/>
    <property type="evidence" value="ECO:0007669"/>
    <property type="project" value="UniProtKB-KW"/>
</dbReference>
<evidence type="ECO:0000259" key="4">
    <source>
        <dbReference type="Pfam" id="PF00135"/>
    </source>
</evidence>
<dbReference type="Proteomes" id="UP000281245">
    <property type="component" value="Unassembled WGS sequence"/>
</dbReference>
<feature type="chain" id="PRO_5017853294" description="Carboxylic ester hydrolase" evidence="3">
    <location>
        <begin position="20"/>
        <end position="551"/>
    </location>
</feature>
<feature type="signal peptide" evidence="3">
    <location>
        <begin position="1"/>
        <end position="19"/>
    </location>
</feature>
<dbReference type="Gene3D" id="3.40.50.1820">
    <property type="entry name" value="alpha/beta hydrolase"/>
    <property type="match status" value="2"/>
</dbReference>
<dbReference type="Pfam" id="PF00135">
    <property type="entry name" value="COesterase"/>
    <property type="match status" value="1"/>
</dbReference>
<accession>A0A3M6W8A4</accession>
<feature type="domain" description="Carboxylesterase type B" evidence="4">
    <location>
        <begin position="44"/>
        <end position="361"/>
    </location>
</feature>
<evidence type="ECO:0000313" key="5">
    <source>
        <dbReference type="EMBL" id="RMX74814.1"/>
    </source>
</evidence>
<dbReference type="PROSITE" id="PS00122">
    <property type="entry name" value="CARBOXYLESTERASE_B_1"/>
    <property type="match status" value="1"/>
</dbReference>
<dbReference type="InterPro" id="IPR029058">
    <property type="entry name" value="AB_hydrolase_fold"/>
</dbReference>
<sequence length="551" mass="61160">MLLQCSFLALGCTILPAFGAQEDPYYANLTFLPPRTLDVGPELKVTAQTGTHIGGYNDTYPDVRQFLRVPFAQPPVGDLRWHSPQKLQIDPQKIVDSTKFGPNCAQYVPAGETFWNQYAPTNQVSSLGQRLDDDQVSWSSSEDCLNLAIWTPAYANSTSRLPVAIFVSGGGMVTGGIDIPSQLPTNWVSRSQEHIAVTINYRLNIFGSKYTIPAIQTSPTDDSQDPIAKALNGTSFQLQDVRAAVEWVYENIEAFGGDPDNIFLWGQSAGASLTHLYTLAYPHLPLASHFGVISSNEDETVYAEILAESDVYDQFDTLSRALGCDYGNDYDAQINCMRQIFWVQISEFINKFNFTAGVPYNFAYLPRMMTFLRHVTDETYIFSNETDRYEKGLVASGPMIRSNAARERPSPNATCSREIEISDLCYTLSDAVSRYNAGLDTYKYIWAGNFSNISPTPWLGAFHWTDLLMIMGTYPTDQLEIDTSKAMQDYMLAFTRSPNSLPSLGWPLFNPNATDGGLLLEFGNGTTVKNITGDYVFSACTYSNGTVRITG</sequence>
<comment type="caution">
    <text evidence="5">The sequence shown here is derived from an EMBL/GenBank/DDBJ whole genome shotgun (WGS) entry which is preliminary data.</text>
</comment>
<dbReference type="EMBL" id="QWIJ01001433">
    <property type="protein sequence ID" value="RMX74814.1"/>
    <property type="molecule type" value="Genomic_DNA"/>
</dbReference>
<name>A0A3M6W8A4_HORWE</name>
<keyword evidence="2 3" id="KW-0378">Hydrolase</keyword>
<evidence type="ECO:0000256" key="1">
    <source>
        <dbReference type="ARBA" id="ARBA00005964"/>
    </source>
</evidence>
<organism evidence="5 6">
    <name type="scientific">Hortaea werneckii</name>
    <name type="common">Black yeast</name>
    <name type="synonym">Cladosporium werneckii</name>
    <dbReference type="NCBI Taxonomy" id="91943"/>
    <lineage>
        <taxon>Eukaryota</taxon>
        <taxon>Fungi</taxon>
        <taxon>Dikarya</taxon>
        <taxon>Ascomycota</taxon>
        <taxon>Pezizomycotina</taxon>
        <taxon>Dothideomycetes</taxon>
        <taxon>Dothideomycetidae</taxon>
        <taxon>Mycosphaerellales</taxon>
        <taxon>Teratosphaeriaceae</taxon>
        <taxon>Hortaea</taxon>
    </lineage>
</organism>
<dbReference type="OrthoDB" id="408631at2759"/>